<reference evidence="2" key="1">
    <citation type="submission" date="2016-06" db="EMBL/GenBank/DDBJ databases">
        <title>Parallel loss of symbiosis genes in relatives of nitrogen-fixing non-legume Parasponia.</title>
        <authorList>
            <person name="Van Velzen R."/>
            <person name="Holmer R."/>
            <person name="Bu F."/>
            <person name="Rutten L."/>
            <person name="Van Zeijl A."/>
            <person name="Liu W."/>
            <person name="Santuari L."/>
            <person name="Cao Q."/>
            <person name="Sharma T."/>
            <person name="Shen D."/>
            <person name="Roswanjaya Y."/>
            <person name="Wardhani T."/>
            <person name="Kalhor M.S."/>
            <person name="Jansen J."/>
            <person name="Van den Hoogen J."/>
            <person name="Gungor B."/>
            <person name="Hartog M."/>
            <person name="Hontelez J."/>
            <person name="Verver J."/>
            <person name="Yang W.-C."/>
            <person name="Schijlen E."/>
            <person name="Repin R."/>
            <person name="Schilthuizen M."/>
            <person name="Schranz E."/>
            <person name="Heidstra R."/>
            <person name="Miyata K."/>
            <person name="Fedorova E."/>
            <person name="Kohlen W."/>
            <person name="Bisseling T."/>
            <person name="Smit S."/>
            <person name="Geurts R."/>
        </authorList>
    </citation>
    <scope>NUCLEOTIDE SEQUENCE [LARGE SCALE GENOMIC DNA]</scope>
    <source>
        <strain evidence="2">cv. WU1-14</strain>
    </source>
</reference>
<gene>
    <name evidence="1" type="ORF">PanWU01x14_093620</name>
</gene>
<protein>
    <submittedName>
        <fullName evidence="1">Uncharacterized protein</fullName>
    </submittedName>
</protein>
<dbReference type="AlphaFoldDB" id="A0A2P5D671"/>
<organism evidence="1 2">
    <name type="scientific">Parasponia andersonii</name>
    <name type="common">Sponia andersonii</name>
    <dbReference type="NCBI Taxonomy" id="3476"/>
    <lineage>
        <taxon>Eukaryota</taxon>
        <taxon>Viridiplantae</taxon>
        <taxon>Streptophyta</taxon>
        <taxon>Embryophyta</taxon>
        <taxon>Tracheophyta</taxon>
        <taxon>Spermatophyta</taxon>
        <taxon>Magnoliopsida</taxon>
        <taxon>eudicotyledons</taxon>
        <taxon>Gunneridae</taxon>
        <taxon>Pentapetalae</taxon>
        <taxon>rosids</taxon>
        <taxon>fabids</taxon>
        <taxon>Rosales</taxon>
        <taxon>Cannabaceae</taxon>
        <taxon>Parasponia</taxon>
    </lineage>
</organism>
<evidence type="ECO:0000313" key="1">
    <source>
        <dbReference type="EMBL" id="PON68756.1"/>
    </source>
</evidence>
<comment type="caution">
    <text evidence="1">The sequence shown here is derived from an EMBL/GenBank/DDBJ whole genome shotgun (WGS) entry which is preliminary data.</text>
</comment>
<name>A0A2P5D671_PARAD</name>
<dbReference type="EMBL" id="JXTB01000060">
    <property type="protein sequence ID" value="PON68756.1"/>
    <property type="molecule type" value="Genomic_DNA"/>
</dbReference>
<sequence>MAAPKIFSTTFQSLMERDSSRLANLNMGKFLVACLLDLKAFQAFLSRLALLHQLFSSLRPYQLPCPLLLFPYLYLKNSSKREFKTICLTSTLVGNATGMAYSLLFKGELSVVVLHLLKSQG</sequence>
<keyword evidence="2" id="KW-1185">Reference proteome</keyword>
<proteinExistence type="predicted"/>
<accession>A0A2P5D671</accession>
<evidence type="ECO:0000313" key="2">
    <source>
        <dbReference type="Proteomes" id="UP000237105"/>
    </source>
</evidence>
<dbReference type="Proteomes" id="UP000237105">
    <property type="component" value="Unassembled WGS sequence"/>
</dbReference>